<dbReference type="Pfam" id="PF02397">
    <property type="entry name" value="Bac_transf"/>
    <property type="match status" value="1"/>
</dbReference>
<proteinExistence type="inferred from homology"/>
<feature type="domain" description="Bacterial sugar transferase" evidence="3">
    <location>
        <begin position="22"/>
        <end position="197"/>
    </location>
</feature>
<sequence>MTDPIQPPTAVRPTTTPWDPWKRAFDIATALLLLAVAGPLMLVVAVLIRCSDGGPAIYRQMRPGVGGRGFEILKFRSMRPDDELERLGADADHMRITRLGHLLRATSIDELPNLVNVLRGEMSIVGPRPHLMSYLDLYSDHQSRRHEVRPGITGLAQVRGRNALDWQTRLDLDVEYVDNRSALLDARILVATVAMVLSRRGVSARGHATMPLFEGNHVAADAPAVRETVGAH</sequence>
<dbReference type="RefSeq" id="WP_166780001.1">
    <property type="nucleotide sequence ID" value="NZ_JAAOYO010000002.1"/>
</dbReference>
<reference evidence="4 5" key="1">
    <citation type="submission" date="2020-03" db="EMBL/GenBank/DDBJ databases">
        <title>Above-ground endophytic microbial communities from plants in different locations in the United States.</title>
        <authorList>
            <person name="Frank C."/>
        </authorList>
    </citation>
    <scope>NUCLEOTIDE SEQUENCE [LARGE SCALE GENOMIC DNA]</scope>
    <source>
        <strain evidence="4 5">WW7</strain>
    </source>
</reference>
<keyword evidence="2" id="KW-0812">Transmembrane</keyword>
<evidence type="ECO:0000259" key="3">
    <source>
        <dbReference type="Pfam" id="PF02397"/>
    </source>
</evidence>
<dbReference type="EMBL" id="JAAOYO010000002">
    <property type="protein sequence ID" value="NII40939.1"/>
    <property type="molecule type" value="Genomic_DNA"/>
</dbReference>
<dbReference type="InterPro" id="IPR003362">
    <property type="entry name" value="Bact_transf"/>
</dbReference>
<dbReference type="PANTHER" id="PTHR30576">
    <property type="entry name" value="COLANIC BIOSYNTHESIS UDP-GLUCOSE LIPID CARRIER TRANSFERASE"/>
    <property type="match status" value="1"/>
</dbReference>
<keyword evidence="5" id="KW-1185">Reference proteome</keyword>
<evidence type="ECO:0000313" key="5">
    <source>
        <dbReference type="Proteomes" id="UP001318300"/>
    </source>
</evidence>
<keyword evidence="2" id="KW-1133">Transmembrane helix</keyword>
<comment type="caution">
    <text evidence="4">The sequence shown here is derived from an EMBL/GenBank/DDBJ whole genome shotgun (WGS) entry which is preliminary data.</text>
</comment>
<protein>
    <submittedName>
        <fullName evidence="4">Lipopolysaccharide/colanic/teichoic acid biosynthesis glycosyltransferase</fullName>
    </submittedName>
</protein>
<name>A0ABX0TAR2_9MICO</name>
<dbReference type="PANTHER" id="PTHR30576:SF8">
    <property type="entry name" value="UNDECAPRENYL-PHOSPHATE GALACTOSE PHOSPHOTRANSFERASE"/>
    <property type="match status" value="1"/>
</dbReference>
<feature type="transmembrane region" description="Helical" evidence="2">
    <location>
        <begin position="27"/>
        <end position="48"/>
    </location>
</feature>
<evidence type="ECO:0000256" key="2">
    <source>
        <dbReference type="SAM" id="Phobius"/>
    </source>
</evidence>
<evidence type="ECO:0000256" key="1">
    <source>
        <dbReference type="ARBA" id="ARBA00006464"/>
    </source>
</evidence>
<comment type="similarity">
    <text evidence="1">Belongs to the bacterial sugar transferase family.</text>
</comment>
<gene>
    <name evidence="4" type="ORF">E9228_001575</name>
</gene>
<dbReference type="Proteomes" id="UP001318300">
    <property type="component" value="Unassembled WGS sequence"/>
</dbReference>
<evidence type="ECO:0000313" key="4">
    <source>
        <dbReference type="EMBL" id="NII40939.1"/>
    </source>
</evidence>
<keyword evidence="2" id="KW-0472">Membrane</keyword>
<organism evidence="4 5">
    <name type="scientific">Curtobacterium salicis</name>
    <dbReference type="NCBI Taxonomy" id="1779862"/>
    <lineage>
        <taxon>Bacteria</taxon>
        <taxon>Bacillati</taxon>
        <taxon>Actinomycetota</taxon>
        <taxon>Actinomycetes</taxon>
        <taxon>Micrococcales</taxon>
        <taxon>Microbacteriaceae</taxon>
        <taxon>Curtobacterium</taxon>
    </lineage>
</organism>
<accession>A0ABX0TAR2</accession>